<keyword evidence="12" id="KW-0576">Peroxisome</keyword>
<dbReference type="Gene3D" id="3.30.40.10">
    <property type="entry name" value="Zinc/RING finger domain, C3HC4 (zinc finger)"/>
    <property type="match status" value="1"/>
</dbReference>
<evidence type="ECO:0000256" key="5">
    <source>
        <dbReference type="ARBA" id="ARBA00022692"/>
    </source>
</evidence>
<dbReference type="GO" id="GO:0008270">
    <property type="term" value="F:zinc ion binding"/>
    <property type="evidence" value="ECO:0007669"/>
    <property type="project" value="UniProtKB-KW"/>
</dbReference>
<dbReference type="GO" id="GO:0016874">
    <property type="term" value="F:ligase activity"/>
    <property type="evidence" value="ECO:0007669"/>
    <property type="project" value="UniProtKB-KW"/>
</dbReference>
<dbReference type="STRING" id="4781.A0A0P1B801"/>
<keyword evidence="9" id="KW-0653">Protein transport</keyword>
<keyword evidence="8" id="KW-0862">Zinc</keyword>
<dbReference type="GO" id="GO:0004842">
    <property type="term" value="F:ubiquitin-protein transferase activity"/>
    <property type="evidence" value="ECO:0007669"/>
    <property type="project" value="TreeGrafter"/>
</dbReference>
<comment type="similarity">
    <text evidence="3">Belongs to the pex2/pex10/pex12 family.</text>
</comment>
<dbReference type="GO" id="GO:0005778">
    <property type="term" value="C:peroxisomal membrane"/>
    <property type="evidence" value="ECO:0007669"/>
    <property type="project" value="UniProtKB-SubCell"/>
</dbReference>
<keyword evidence="6" id="KW-0479">Metal-binding</keyword>
<evidence type="ECO:0000256" key="11">
    <source>
        <dbReference type="ARBA" id="ARBA00023136"/>
    </source>
</evidence>
<evidence type="ECO:0000256" key="9">
    <source>
        <dbReference type="ARBA" id="ARBA00022927"/>
    </source>
</evidence>
<dbReference type="GO" id="GO:0006513">
    <property type="term" value="P:protein monoubiquitination"/>
    <property type="evidence" value="ECO:0007669"/>
    <property type="project" value="TreeGrafter"/>
</dbReference>
<evidence type="ECO:0000256" key="3">
    <source>
        <dbReference type="ARBA" id="ARBA00008704"/>
    </source>
</evidence>
<dbReference type="PANTHER" id="PTHR12888:SF0">
    <property type="entry name" value="PEROXISOME ASSEMBLY PROTEIN 12"/>
    <property type="match status" value="1"/>
</dbReference>
<dbReference type="InterPro" id="IPR017375">
    <property type="entry name" value="PEX12"/>
</dbReference>
<dbReference type="AlphaFoldDB" id="A0A0P1B801"/>
<feature type="domain" description="Pex N-terminal" evidence="14">
    <location>
        <begin position="28"/>
        <end position="287"/>
    </location>
</feature>
<sequence>MLFLEQTKGFAQEDASTAPSLFELLMHERMASSIKPAADYLIHVLCESYPNLSLTLPVRHFDESYTLLRLCIERYFLSKYDSLFTEKIHGMKRIRLKKANRDAESTTEPLTPQAKNQALLLNVVVPYLKTKLDSCYRKTAEQLRTTQMSNMNQREQQLGNFLRRLRSFQWLNLLKKGFVVTYPFAHFAYEGTFFLYQWFYLFGDTPYFSPLLRLMKTVLLKVTSDDESALCQNEATYRTNLMNKLAGPNIFARLQRLVHRATWVMLDYSHMLLLLGVAAYKLVEWVYLDEDLAAKLRHNRSDAPIPPPPLPPKVPEESLALATVDATRCPLCKKKRVNPAMTSSGFVFCYPCIYRYVEQHGQCPITQIKCEASTIIKIYDDARDPYASSTSVHDYEN</sequence>
<evidence type="ECO:0000256" key="7">
    <source>
        <dbReference type="ARBA" id="ARBA00022771"/>
    </source>
</evidence>
<dbReference type="RefSeq" id="XP_024586889.1">
    <property type="nucleotide sequence ID" value="XM_024718545.1"/>
</dbReference>
<protein>
    <recommendedName>
        <fullName evidence="13">Peroxin-12</fullName>
    </recommendedName>
</protein>
<dbReference type="PIRSF" id="PIRSF038074">
    <property type="entry name" value="Peroxisome_assembly_p12"/>
    <property type="match status" value="1"/>
</dbReference>
<evidence type="ECO:0000256" key="12">
    <source>
        <dbReference type="ARBA" id="ARBA00023140"/>
    </source>
</evidence>
<evidence type="ECO:0000256" key="10">
    <source>
        <dbReference type="ARBA" id="ARBA00022989"/>
    </source>
</evidence>
<accession>A0A0P1B801</accession>
<keyword evidence="7" id="KW-0863">Zinc-finger</keyword>
<evidence type="ECO:0000256" key="4">
    <source>
        <dbReference type="ARBA" id="ARBA00022448"/>
    </source>
</evidence>
<keyword evidence="10" id="KW-1133">Transmembrane helix</keyword>
<keyword evidence="5" id="KW-0812">Transmembrane</keyword>
<dbReference type="GeneID" id="36395713"/>
<dbReference type="GO" id="GO:1990429">
    <property type="term" value="C:peroxisomal importomer complex"/>
    <property type="evidence" value="ECO:0007669"/>
    <property type="project" value="TreeGrafter"/>
</dbReference>
<comment type="subcellular location">
    <subcellularLocation>
        <location evidence="1">Peroxisome membrane</location>
        <topology evidence="1">Multi-pass membrane protein</topology>
    </subcellularLocation>
</comment>
<evidence type="ECO:0000256" key="1">
    <source>
        <dbReference type="ARBA" id="ARBA00004585"/>
    </source>
</evidence>
<dbReference type="EMBL" id="CCYD01000116">
    <property type="protein sequence ID" value="CEG50520.1"/>
    <property type="molecule type" value="Genomic_DNA"/>
</dbReference>
<keyword evidence="4" id="KW-0813">Transport</keyword>
<dbReference type="PANTHER" id="PTHR12888">
    <property type="entry name" value="PEROXISOME ASSEMBLY PROTEIN 12 PEROXIN-12"/>
    <property type="match status" value="1"/>
</dbReference>
<comment type="pathway">
    <text evidence="2">Protein modification; protein ubiquitination.</text>
</comment>
<keyword evidence="11" id="KW-0472">Membrane</keyword>
<dbReference type="InterPro" id="IPR013083">
    <property type="entry name" value="Znf_RING/FYVE/PHD"/>
</dbReference>
<name>A0A0P1B801_PLAHL</name>
<proteinExistence type="inferred from homology"/>
<evidence type="ECO:0000259" key="14">
    <source>
        <dbReference type="Pfam" id="PF04757"/>
    </source>
</evidence>
<keyword evidence="15" id="KW-0436">Ligase</keyword>
<dbReference type="Proteomes" id="UP000054928">
    <property type="component" value="Unassembled WGS sequence"/>
</dbReference>
<evidence type="ECO:0000313" key="15">
    <source>
        <dbReference type="EMBL" id="CEG50520.1"/>
    </source>
</evidence>
<dbReference type="SUPFAM" id="SSF57850">
    <property type="entry name" value="RING/U-box"/>
    <property type="match status" value="1"/>
</dbReference>
<evidence type="ECO:0000256" key="6">
    <source>
        <dbReference type="ARBA" id="ARBA00022723"/>
    </source>
</evidence>
<organism evidence="15 16">
    <name type="scientific">Plasmopara halstedii</name>
    <name type="common">Downy mildew of sunflower</name>
    <dbReference type="NCBI Taxonomy" id="4781"/>
    <lineage>
        <taxon>Eukaryota</taxon>
        <taxon>Sar</taxon>
        <taxon>Stramenopiles</taxon>
        <taxon>Oomycota</taxon>
        <taxon>Peronosporomycetes</taxon>
        <taxon>Peronosporales</taxon>
        <taxon>Peronosporaceae</taxon>
        <taxon>Plasmopara</taxon>
    </lineage>
</organism>
<evidence type="ECO:0000256" key="2">
    <source>
        <dbReference type="ARBA" id="ARBA00004906"/>
    </source>
</evidence>
<dbReference type="GO" id="GO:0016558">
    <property type="term" value="P:protein import into peroxisome matrix"/>
    <property type="evidence" value="ECO:0007669"/>
    <property type="project" value="InterPro"/>
</dbReference>
<dbReference type="InterPro" id="IPR006845">
    <property type="entry name" value="Pex_N"/>
</dbReference>
<dbReference type="OrthoDB" id="107372at2759"/>
<evidence type="ECO:0000256" key="8">
    <source>
        <dbReference type="ARBA" id="ARBA00022833"/>
    </source>
</evidence>
<dbReference type="Pfam" id="PF04757">
    <property type="entry name" value="Pex2_Pex12"/>
    <property type="match status" value="1"/>
</dbReference>
<keyword evidence="16" id="KW-1185">Reference proteome</keyword>
<reference evidence="16" key="1">
    <citation type="submission" date="2014-09" db="EMBL/GenBank/DDBJ databases">
        <authorList>
            <person name="Sharma Rahul"/>
            <person name="Thines Marco"/>
        </authorList>
    </citation>
    <scope>NUCLEOTIDE SEQUENCE [LARGE SCALE GENOMIC DNA]</scope>
</reference>
<evidence type="ECO:0000313" key="16">
    <source>
        <dbReference type="Proteomes" id="UP000054928"/>
    </source>
</evidence>
<dbReference type="CDD" id="cd16451">
    <property type="entry name" value="mRING_PEX12"/>
    <property type="match status" value="1"/>
</dbReference>
<evidence type="ECO:0000256" key="13">
    <source>
        <dbReference type="ARBA" id="ARBA00029692"/>
    </source>
</evidence>
<dbReference type="OMA" id="QHYLARC"/>